<accession>A0AB33Z568</accession>
<dbReference type="Gene3D" id="3.10.450.50">
    <property type="match status" value="1"/>
</dbReference>
<reference evidence="2 3" key="1">
    <citation type="journal article" date="2013" name="Genome Announc.">
        <title>Genome Sequence of the Pyrene- and Fluoranthene-Degrading Bacterium Cycloclasticus sp. Strain PY97M.</title>
        <authorList>
            <person name="Cui Z."/>
            <person name="Xu G."/>
            <person name="Li Q."/>
            <person name="Gao W."/>
            <person name="Zheng L."/>
        </authorList>
    </citation>
    <scope>NUCLEOTIDE SEQUENCE [LARGE SCALE GENOMIC DNA]</scope>
    <source>
        <strain evidence="2 3">PY97M</strain>
    </source>
</reference>
<gene>
    <name evidence="2" type="ORF">L196_02745</name>
</gene>
<dbReference type="InterPro" id="IPR004027">
    <property type="entry name" value="SEC_C_motif"/>
</dbReference>
<dbReference type="SUPFAM" id="SSF54427">
    <property type="entry name" value="NTF2-like"/>
    <property type="match status" value="1"/>
</dbReference>
<feature type="domain" description="YchJ-like middle NTF2-like" evidence="1">
    <location>
        <begin position="30"/>
        <end position="129"/>
    </location>
</feature>
<dbReference type="PANTHER" id="PTHR33747">
    <property type="entry name" value="UPF0225 PROTEIN SCO1677"/>
    <property type="match status" value="1"/>
</dbReference>
<dbReference type="Pfam" id="PF02810">
    <property type="entry name" value="SEC-C"/>
    <property type="match status" value="2"/>
</dbReference>
<dbReference type="InterPro" id="IPR048469">
    <property type="entry name" value="YchJ-like_M"/>
</dbReference>
<keyword evidence="3" id="KW-1185">Reference proteome</keyword>
<dbReference type="NCBIfam" id="NF002486">
    <property type="entry name" value="PRK01752.1"/>
    <property type="match status" value="1"/>
</dbReference>
<dbReference type="Proteomes" id="UP000015462">
    <property type="component" value="Unassembled WGS sequence"/>
</dbReference>
<dbReference type="AlphaFoldDB" id="A0AB33Z568"/>
<comment type="caution">
    <text evidence="2">The sequence shown here is derived from an EMBL/GenBank/DDBJ whole genome shotgun (WGS) entry which is preliminary data.</text>
</comment>
<evidence type="ECO:0000313" key="3">
    <source>
        <dbReference type="Proteomes" id="UP000015462"/>
    </source>
</evidence>
<evidence type="ECO:0000313" key="2">
    <source>
        <dbReference type="EMBL" id="EPD14380.1"/>
    </source>
</evidence>
<organism evidence="2 3">
    <name type="scientific">Cycloclasticus pugetii</name>
    <dbReference type="NCBI Taxonomy" id="34068"/>
    <lineage>
        <taxon>Bacteria</taxon>
        <taxon>Pseudomonadati</taxon>
        <taxon>Pseudomonadota</taxon>
        <taxon>Gammaproteobacteria</taxon>
        <taxon>Thiotrichales</taxon>
        <taxon>Piscirickettsiaceae</taxon>
        <taxon>Cycloclasticus</taxon>
    </lineage>
</organism>
<dbReference type="PANTHER" id="PTHR33747:SF1">
    <property type="entry name" value="ADENYLATE CYCLASE-ASSOCIATED CAP C-TERMINAL DOMAIN-CONTAINING PROTEIN"/>
    <property type="match status" value="1"/>
</dbReference>
<dbReference type="Pfam" id="PF17775">
    <property type="entry name" value="YchJ_M-like"/>
    <property type="match status" value="1"/>
</dbReference>
<proteinExistence type="predicted"/>
<dbReference type="RefSeq" id="WP_016389880.1">
    <property type="nucleotide sequence ID" value="NZ_JARGOU010000015.1"/>
</dbReference>
<protein>
    <submittedName>
        <fullName evidence="2">SEC-C motif domain-containing protein</fullName>
    </submittedName>
</protein>
<name>A0AB33Z568_9GAMM</name>
<evidence type="ECO:0000259" key="1">
    <source>
        <dbReference type="Pfam" id="PF17775"/>
    </source>
</evidence>
<dbReference type="InterPro" id="IPR032710">
    <property type="entry name" value="NTF2-like_dom_sf"/>
</dbReference>
<sequence length="160" mass="18982">MNNSLCPCGSGRLYSQCCALFITASLMPETAEQLMRSRFTAFYFNEHPYLVNTHHPSQREANELTSLQNSQETSHWIKLIIHQVKHGDKQHQTGQVEFSAFFNENNEFFELREKSRFIREQDQWYYLDGEPNIYRTNLKLKRNDLCWCQSGKKFKHCHAL</sequence>
<dbReference type="SUPFAM" id="SSF103642">
    <property type="entry name" value="Sec-C motif"/>
    <property type="match status" value="1"/>
</dbReference>
<dbReference type="EMBL" id="ASHL01000001">
    <property type="protein sequence ID" value="EPD14380.1"/>
    <property type="molecule type" value="Genomic_DNA"/>
</dbReference>